<evidence type="ECO:0000313" key="1">
    <source>
        <dbReference type="EMBL" id="KAA0197953.1"/>
    </source>
</evidence>
<name>A0A8E0S773_9TREM</name>
<dbReference type="Proteomes" id="UP000728185">
    <property type="component" value="Unassembled WGS sequence"/>
</dbReference>
<gene>
    <name evidence="1" type="ORF">FBUS_07460</name>
</gene>
<accession>A0A8E0S773</accession>
<proteinExistence type="predicted"/>
<comment type="caution">
    <text evidence="1">The sequence shown here is derived from an EMBL/GenBank/DDBJ whole genome shotgun (WGS) entry which is preliminary data.</text>
</comment>
<evidence type="ECO:0000313" key="2">
    <source>
        <dbReference type="Proteomes" id="UP000728185"/>
    </source>
</evidence>
<dbReference type="AlphaFoldDB" id="A0A8E0S773"/>
<sequence length="122" mass="14018">MTDITPLELRKTYDSRSKSLLPALSPQRVRELIFVQFEPPQDFSSGAVALFSEQIKMICSDLDELLGFDFEQFWCQVMLFVYRFANRVDVVQQVVALLFAFSAQLDSKVSLCTLMHSLPFIN</sequence>
<organism evidence="1 2">
    <name type="scientific">Fasciolopsis buskii</name>
    <dbReference type="NCBI Taxonomy" id="27845"/>
    <lineage>
        <taxon>Eukaryota</taxon>
        <taxon>Metazoa</taxon>
        <taxon>Spiralia</taxon>
        <taxon>Lophotrochozoa</taxon>
        <taxon>Platyhelminthes</taxon>
        <taxon>Trematoda</taxon>
        <taxon>Digenea</taxon>
        <taxon>Plagiorchiida</taxon>
        <taxon>Echinostomata</taxon>
        <taxon>Echinostomatoidea</taxon>
        <taxon>Fasciolidae</taxon>
        <taxon>Fasciolopsis</taxon>
    </lineage>
</organism>
<protein>
    <submittedName>
        <fullName evidence="1">Uncharacterized protein</fullName>
    </submittedName>
</protein>
<reference evidence="1" key="1">
    <citation type="submission" date="2019-05" db="EMBL/GenBank/DDBJ databases">
        <title>Annotation for the trematode Fasciolopsis buski.</title>
        <authorList>
            <person name="Choi Y.-J."/>
        </authorList>
    </citation>
    <scope>NUCLEOTIDE SEQUENCE</scope>
    <source>
        <strain evidence="1">HT</strain>
        <tissue evidence="1">Whole worm</tissue>
    </source>
</reference>
<dbReference type="EMBL" id="LUCM01002034">
    <property type="protein sequence ID" value="KAA0197953.1"/>
    <property type="molecule type" value="Genomic_DNA"/>
</dbReference>
<keyword evidence="2" id="KW-1185">Reference proteome</keyword>